<feature type="transmembrane region" description="Helical" evidence="1">
    <location>
        <begin position="19"/>
        <end position="37"/>
    </location>
</feature>
<accession>A0ABY6W810</accession>
<name>A0ABY6W810_9BURK</name>
<keyword evidence="3" id="KW-1185">Reference proteome</keyword>
<gene>
    <name evidence="2" type="ORF">PSO31014_03957</name>
</gene>
<dbReference type="Proteomes" id="UP000405357">
    <property type="component" value="Unassembled WGS sequence"/>
</dbReference>
<keyword evidence="1" id="KW-0472">Membrane</keyword>
<evidence type="ECO:0000313" key="2">
    <source>
        <dbReference type="EMBL" id="VVE37434.1"/>
    </source>
</evidence>
<sequence length="42" mass="4994">MVRGPSEEEYKNFTSRGKIIYWTCFGIIFSVFVGLLLKRFLF</sequence>
<comment type="caution">
    <text evidence="2">The sequence shown here is derived from an EMBL/GenBank/DDBJ whole genome shotgun (WGS) entry which is preliminary data.</text>
</comment>
<evidence type="ECO:0000256" key="1">
    <source>
        <dbReference type="SAM" id="Phobius"/>
    </source>
</evidence>
<reference evidence="2 3" key="1">
    <citation type="submission" date="2019-08" db="EMBL/GenBank/DDBJ databases">
        <authorList>
            <person name="Peeters C."/>
        </authorList>
    </citation>
    <scope>NUCLEOTIDE SEQUENCE [LARGE SCALE GENOMIC DNA]</scope>
    <source>
        <strain evidence="2 3">LMG 31014</strain>
    </source>
</reference>
<organism evidence="2 3">
    <name type="scientific">Pandoraea soli</name>
    <dbReference type="NCBI Taxonomy" id="2508293"/>
    <lineage>
        <taxon>Bacteria</taxon>
        <taxon>Pseudomonadati</taxon>
        <taxon>Pseudomonadota</taxon>
        <taxon>Betaproteobacteria</taxon>
        <taxon>Burkholderiales</taxon>
        <taxon>Burkholderiaceae</taxon>
        <taxon>Pandoraea</taxon>
    </lineage>
</organism>
<proteinExistence type="predicted"/>
<dbReference type="EMBL" id="CABPSG010000016">
    <property type="protein sequence ID" value="VVE37434.1"/>
    <property type="molecule type" value="Genomic_DNA"/>
</dbReference>
<protein>
    <submittedName>
        <fullName evidence="2">Uncharacterized protein</fullName>
    </submittedName>
</protein>
<keyword evidence="1" id="KW-1133">Transmembrane helix</keyword>
<evidence type="ECO:0000313" key="3">
    <source>
        <dbReference type="Proteomes" id="UP000405357"/>
    </source>
</evidence>
<keyword evidence="1" id="KW-0812">Transmembrane</keyword>